<feature type="domain" description="Lipocalin-like" evidence="2">
    <location>
        <begin position="70"/>
        <end position="163"/>
    </location>
</feature>
<dbReference type="PROSITE" id="PS51257">
    <property type="entry name" value="PROKAR_LIPOPROTEIN"/>
    <property type="match status" value="1"/>
</dbReference>
<feature type="region of interest" description="Disordered" evidence="1">
    <location>
        <begin position="47"/>
        <end position="66"/>
    </location>
</feature>
<dbReference type="OrthoDB" id="1356223at2"/>
<reference evidence="3 4" key="1">
    <citation type="submission" date="2017-06" db="EMBL/GenBank/DDBJ databases">
        <title>Description of Avrilella dinanensis gen. nov. sp. nov.</title>
        <authorList>
            <person name="Leyer C."/>
            <person name="Sassi M."/>
            <person name="Minet J."/>
            <person name="Kayal S."/>
            <person name="Cattoir V."/>
        </authorList>
    </citation>
    <scope>NUCLEOTIDE SEQUENCE [LARGE SCALE GENOMIC DNA]</scope>
    <source>
        <strain evidence="3 4">UR159</strain>
    </source>
</reference>
<proteinExistence type="predicted"/>
<evidence type="ECO:0000313" key="3">
    <source>
        <dbReference type="EMBL" id="PJR03897.1"/>
    </source>
</evidence>
<evidence type="ECO:0000259" key="2">
    <source>
        <dbReference type="Pfam" id="PF13648"/>
    </source>
</evidence>
<organism evidence="3 4">
    <name type="scientific">Avrilella dinanensis</name>
    <dbReference type="NCBI Taxonomy" id="2008672"/>
    <lineage>
        <taxon>Bacteria</taxon>
        <taxon>Pseudomonadati</taxon>
        <taxon>Bacteroidota</taxon>
        <taxon>Flavobacteriia</taxon>
        <taxon>Flavobacteriales</taxon>
        <taxon>Flavobacteriaceae</taxon>
        <taxon>Avrilella</taxon>
    </lineage>
</organism>
<dbReference type="AlphaFoldDB" id="A0A2M9R4W4"/>
<gene>
    <name evidence="3" type="ORF">CDL10_04685</name>
</gene>
<name>A0A2M9R4W4_9FLAO</name>
<evidence type="ECO:0000313" key="4">
    <source>
        <dbReference type="Proteomes" id="UP000231960"/>
    </source>
</evidence>
<dbReference type="InterPro" id="IPR024311">
    <property type="entry name" value="Lipocalin-like"/>
</dbReference>
<evidence type="ECO:0000256" key="1">
    <source>
        <dbReference type="SAM" id="MobiDB-lite"/>
    </source>
</evidence>
<dbReference type="Pfam" id="PF13648">
    <property type="entry name" value="Lipocalin_4"/>
    <property type="match status" value="1"/>
</dbReference>
<sequence>MKPDYLTKFCYMKRIFSYPVLFLFFVGILFSSCESSDGFDNYNPSIDDILNPGNPGNPGEPGNPQPTSAIVGKWAKVGISDGSNGEILYHDHACATTNDFIEFMENGTVRDVAYLPNCTIGEEDFGTFSVNGDILTISSNDPNGELVSGEITILTLTDSTLELYVEDSGISFVIVYEAY</sequence>
<dbReference type="EMBL" id="NIPO01000001">
    <property type="protein sequence ID" value="PJR03897.1"/>
    <property type="molecule type" value="Genomic_DNA"/>
</dbReference>
<keyword evidence="4" id="KW-1185">Reference proteome</keyword>
<comment type="caution">
    <text evidence="3">The sequence shown here is derived from an EMBL/GenBank/DDBJ whole genome shotgun (WGS) entry which is preliminary data.</text>
</comment>
<protein>
    <recommendedName>
        <fullName evidence="2">Lipocalin-like domain-containing protein</fullName>
    </recommendedName>
</protein>
<accession>A0A2M9R4W4</accession>
<dbReference type="Proteomes" id="UP000231960">
    <property type="component" value="Unassembled WGS sequence"/>
</dbReference>